<accession>A0A7J9H6C0</accession>
<proteinExistence type="predicted"/>
<comment type="caution">
    <text evidence="1">The sequence shown here is derived from an EMBL/GenBank/DDBJ whole genome shotgun (WGS) entry which is preliminary data.</text>
</comment>
<dbReference type="Proteomes" id="UP000593560">
    <property type="component" value="Unassembled WGS sequence"/>
</dbReference>
<dbReference type="EMBL" id="JABFAD010000008">
    <property type="protein sequence ID" value="MBA0805411.1"/>
    <property type="molecule type" value="Genomic_DNA"/>
</dbReference>
<evidence type="ECO:0000313" key="2">
    <source>
        <dbReference type="Proteomes" id="UP000593560"/>
    </source>
</evidence>
<keyword evidence="2" id="KW-1185">Reference proteome</keyword>
<reference evidence="1 2" key="1">
    <citation type="journal article" date="2019" name="Genome Biol. Evol.">
        <title>Insights into the evolution of the New World diploid cottons (Gossypium, subgenus Houzingenia) based on genome sequencing.</title>
        <authorList>
            <person name="Grover C.E."/>
            <person name="Arick M.A. 2nd"/>
            <person name="Thrash A."/>
            <person name="Conover J.L."/>
            <person name="Sanders W.S."/>
            <person name="Peterson D.G."/>
            <person name="Frelichowski J.E."/>
            <person name="Scheffler J.A."/>
            <person name="Scheffler B.E."/>
            <person name="Wendel J.F."/>
        </authorList>
    </citation>
    <scope>NUCLEOTIDE SEQUENCE [LARGE SCALE GENOMIC DNA]</scope>
    <source>
        <strain evidence="1">0</strain>
        <tissue evidence="1">Leaf</tissue>
    </source>
</reference>
<gene>
    <name evidence="1" type="ORF">Gohar_004927</name>
</gene>
<dbReference type="AlphaFoldDB" id="A0A7J9H6C0"/>
<protein>
    <submittedName>
        <fullName evidence="1">Uncharacterized protein</fullName>
    </submittedName>
</protein>
<dbReference type="OrthoDB" id="996567at2759"/>
<organism evidence="1 2">
    <name type="scientific">Gossypium harknessii</name>
    <dbReference type="NCBI Taxonomy" id="34285"/>
    <lineage>
        <taxon>Eukaryota</taxon>
        <taxon>Viridiplantae</taxon>
        <taxon>Streptophyta</taxon>
        <taxon>Embryophyta</taxon>
        <taxon>Tracheophyta</taxon>
        <taxon>Spermatophyta</taxon>
        <taxon>Magnoliopsida</taxon>
        <taxon>eudicotyledons</taxon>
        <taxon>Gunneridae</taxon>
        <taxon>Pentapetalae</taxon>
        <taxon>rosids</taxon>
        <taxon>malvids</taxon>
        <taxon>Malvales</taxon>
        <taxon>Malvaceae</taxon>
        <taxon>Malvoideae</taxon>
        <taxon>Gossypium</taxon>
    </lineage>
</organism>
<sequence>MNSVWQREEGEGDWCGNREGIQVLGSSVRALRRNMGKSSNIDPILGFNLEGKLSTFNEGENSLMGQSHTSMDYDLEDSVLIGDEGKKKAMGKSKM</sequence>
<evidence type="ECO:0000313" key="1">
    <source>
        <dbReference type="EMBL" id="MBA0805411.1"/>
    </source>
</evidence>
<name>A0A7J9H6C0_9ROSI</name>